<keyword evidence="19" id="KW-1185">Reference proteome</keyword>
<dbReference type="FunFam" id="3.40.50.300:FF:000536">
    <property type="entry name" value="GTPase IMAP family member 8"/>
    <property type="match status" value="1"/>
</dbReference>
<sequence>MYKALVEYNNLFVIPFFSGMKEHLRLILVGLQGVGKSAAGNTILGREEFESDISHTSLTLKTEKREANVCGRIVTVVDTPGLINSDQSDINVEEEIQRALSLCEPGPHAFLLVIQLGRFTEQERQVMEILHEMLCSNVNLFTIVLFTYGDKLKNKSLDQFVREDKNLQKLVQKCGSLYHVFNNTESENTSQVSELFDIVDKQQISCAELRIVLLGKTGVGKSATGNTILGQERFTVNLSASSETKVCWKDTKQINNTRVSVIDTPGLFDPSFTIEEMVSRIKLCMPLSTPGPHVFLLVLQPGSFTKEDQDTLEIFLQIFGEDASKHTMILFTHGDKFVGRNVQEFISSNSDMEKLFEKCQMRYHVFNNEDEDTVQVNQLFEKINQMISENGGGCYTNEILEKAESAIQEETQRILKETEEQRCKEVEALKTKYEAEDLTRAVMNLWERFEREARERAERNNYYFNTIVEFLFSTLEKYVMKRFAK</sequence>
<dbReference type="InterPro" id="IPR006703">
    <property type="entry name" value="G_AIG1"/>
</dbReference>
<dbReference type="Proteomes" id="UP001059041">
    <property type="component" value="Linkage Group LG4"/>
</dbReference>
<dbReference type="Gene3D" id="3.40.50.300">
    <property type="entry name" value="P-loop containing nucleotide triphosphate hydrolases"/>
    <property type="match status" value="2"/>
</dbReference>
<evidence type="ECO:0000256" key="11">
    <source>
        <dbReference type="ARBA" id="ARBA00023128"/>
    </source>
</evidence>
<keyword evidence="16" id="KW-0175">Coiled coil</keyword>
<dbReference type="EMBL" id="JAFHDT010000004">
    <property type="protein sequence ID" value="KAI7811172.1"/>
    <property type="molecule type" value="Genomic_DNA"/>
</dbReference>
<dbReference type="SUPFAM" id="SSF52540">
    <property type="entry name" value="P-loop containing nucleoside triphosphate hydrolases"/>
    <property type="match status" value="2"/>
</dbReference>
<dbReference type="PANTHER" id="PTHR10903">
    <property type="entry name" value="GTPASE, IMAP FAMILY MEMBER-RELATED"/>
    <property type="match status" value="1"/>
</dbReference>
<dbReference type="GO" id="GO:0005783">
    <property type="term" value="C:endoplasmic reticulum"/>
    <property type="evidence" value="ECO:0007669"/>
    <property type="project" value="UniProtKB-SubCell"/>
</dbReference>
<dbReference type="GO" id="GO:0005829">
    <property type="term" value="C:cytosol"/>
    <property type="evidence" value="ECO:0007669"/>
    <property type="project" value="UniProtKB-SubCell"/>
</dbReference>
<comment type="caution">
    <text evidence="18">The sequence shown here is derived from an EMBL/GenBank/DDBJ whole genome shotgun (WGS) entry which is preliminary data.</text>
</comment>
<evidence type="ECO:0000256" key="1">
    <source>
        <dbReference type="ARBA" id="ARBA00004173"/>
    </source>
</evidence>
<evidence type="ECO:0000313" key="19">
    <source>
        <dbReference type="Proteomes" id="UP001059041"/>
    </source>
</evidence>
<dbReference type="PANTHER" id="PTHR10903:SF186">
    <property type="entry name" value="GTPASE IMAP FAMILY MEMBER 4-LIKE-RELATED"/>
    <property type="match status" value="1"/>
</dbReference>
<evidence type="ECO:0000259" key="17">
    <source>
        <dbReference type="PROSITE" id="PS51720"/>
    </source>
</evidence>
<dbReference type="AlphaFoldDB" id="A0A9W7WYP7"/>
<dbReference type="Pfam" id="PF04548">
    <property type="entry name" value="AIG1"/>
    <property type="match status" value="2"/>
</dbReference>
<dbReference type="GO" id="GO:0005739">
    <property type="term" value="C:mitochondrion"/>
    <property type="evidence" value="ECO:0007669"/>
    <property type="project" value="UniProtKB-SubCell"/>
</dbReference>
<feature type="coiled-coil region" evidence="16">
    <location>
        <begin position="400"/>
        <end position="436"/>
    </location>
</feature>
<keyword evidence="7" id="KW-0677">Repeat</keyword>
<keyword evidence="9" id="KW-0256">Endoplasmic reticulum</keyword>
<evidence type="ECO:0000256" key="13">
    <source>
        <dbReference type="ARBA" id="ARBA00056809"/>
    </source>
</evidence>
<keyword evidence="8" id="KW-0547">Nucleotide-binding</keyword>
<evidence type="ECO:0000256" key="12">
    <source>
        <dbReference type="ARBA" id="ARBA00023134"/>
    </source>
</evidence>
<organism evidence="18 19">
    <name type="scientific">Triplophysa rosa</name>
    <name type="common">Cave loach</name>
    <dbReference type="NCBI Taxonomy" id="992332"/>
    <lineage>
        <taxon>Eukaryota</taxon>
        <taxon>Metazoa</taxon>
        <taxon>Chordata</taxon>
        <taxon>Craniata</taxon>
        <taxon>Vertebrata</taxon>
        <taxon>Euteleostomi</taxon>
        <taxon>Actinopterygii</taxon>
        <taxon>Neopterygii</taxon>
        <taxon>Teleostei</taxon>
        <taxon>Ostariophysi</taxon>
        <taxon>Cypriniformes</taxon>
        <taxon>Nemacheilidae</taxon>
        <taxon>Triplophysa</taxon>
    </lineage>
</organism>
<dbReference type="GO" id="GO:0005525">
    <property type="term" value="F:GTP binding"/>
    <property type="evidence" value="ECO:0007669"/>
    <property type="project" value="UniProtKB-KW"/>
</dbReference>
<evidence type="ECO:0000256" key="5">
    <source>
        <dbReference type="ARBA" id="ARBA00008535"/>
    </source>
</evidence>
<evidence type="ECO:0000256" key="10">
    <source>
        <dbReference type="ARBA" id="ARBA00023034"/>
    </source>
</evidence>
<evidence type="ECO:0000313" key="18">
    <source>
        <dbReference type="EMBL" id="KAI7811172.1"/>
    </source>
</evidence>
<evidence type="ECO:0000256" key="7">
    <source>
        <dbReference type="ARBA" id="ARBA00022737"/>
    </source>
</evidence>
<feature type="domain" description="AIG1-type G" evidence="17">
    <location>
        <begin position="206"/>
        <end position="404"/>
    </location>
</feature>
<feature type="domain" description="AIG1-type G" evidence="17">
    <location>
        <begin position="21"/>
        <end position="201"/>
    </location>
</feature>
<dbReference type="CDD" id="cd01852">
    <property type="entry name" value="AIG1"/>
    <property type="match status" value="1"/>
</dbReference>
<protein>
    <recommendedName>
        <fullName evidence="14">GTPase IMAP family member 8</fullName>
    </recommendedName>
    <alternativeName>
        <fullName evidence="15">Immune-associated nucleotide-binding protein 9</fullName>
    </alternativeName>
</protein>
<keyword evidence="10" id="KW-0333">Golgi apparatus</keyword>
<reference evidence="18" key="1">
    <citation type="submission" date="2021-02" db="EMBL/GenBank/DDBJ databases">
        <title>Comparative genomics reveals that relaxation of natural selection precedes convergent phenotypic evolution of cavefish.</title>
        <authorList>
            <person name="Peng Z."/>
        </authorList>
    </citation>
    <scope>NUCLEOTIDE SEQUENCE</scope>
    <source>
        <tissue evidence="18">Muscle</tissue>
    </source>
</reference>
<dbReference type="FunFam" id="3.40.50.300:FF:002274">
    <property type="entry name" value="Si:dkeyp-69e1.8"/>
    <property type="match status" value="1"/>
</dbReference>
<evidence type="ECO:0000256" key="3">
    <source>
        <dbReference type="ARBA" id="ARBA00004514"/>
    </source>
</evidence>
<evidence type="ECO:0000256" key="2">
    <source>
        <dbReference type="ARBA" id="ARBA00004240"/>
    </source>
</evidence>
<dbReference type="GO" id="GO:0005794">
    <property type="term" value="C:Golgi apparatus"/>
    <property type="evidence" value="ECO:0007669"/>
    <property type="project" value="UniProtKB-SubCell"/>
</dbReference>
<proteinExistence type="inferred from homology"/>
<evidence type="ECO:0000256" key="6">
    <source>
        <dbReference type="ARBA" id="ARBA00022490"/>
    </source>
</evidence>
<evidence type="ECO:0000256" key="9">
    <source>
        <dbReference type="ARBA" id="ARBA00022824"/>
    </source>
</evidence>
<evidence type="ECO:0000256" key="8">
    <source>
        <dbReference type="ARBA" id="ARBA00022741"/>
    </source>
</evidence>
<gene>
    <name evidence="18" type="ORF">IRJ41_011262</name>
</gene>
<keyword evidence="6" id="KW-0963">Cytoplasm</keyword>
<evidence type="ECO:0000256" key="4">
    <source>
        <dbReference type="ARBA" id="ARBA00004555"/>
    </source>
</evidence>
<comment type="similarity">
    <text evidence="5">Belongs to the TRAFAC class TrmE-Era-EngA-EngB-Septin-like GTPase superfamily. AIG1/Toc34/Toc159-like paraseptin GTPase family. IAN subfamily.</text>
</comment>
<comment type="subcellular location">
    <subcellularLocation>
        <location evidence="3">Cytoplasm</location>
        <location evidence="3">Cytosol</location>
    </subcellularLocation>
    <subcellularLocation>
        <location evidence="2">Endoplasmic reticulum</location>
    </subcellularLocation>
    <subcellularLocation>
        <location evidence="4">Golgi apparatus</location>
    </subcellularLocation>
    <subcellularLocation>
        <location evidence="1">Mitochondrion</location>
    </subcellularLocation>
</comment>
<evidence type="ECO:0000256" key="14">
    <source>
        <dbReference type="ARBA" id="ARBA00073539"/>
    </source>
</evidence>
<accession>A0A9W7WYP7</accession>
<evidence type="ECO:0000256" key="16">
    <source>
        <dbReference type="SAM" id="Coils"/>
    </source>
</evidence>
<keyword evidence="11" id="KW-0496">Mitochondrion</keyword>
<evidence type="ECO:0000256" key="15">
    <source>
        <dbReference type="ARBA" id="ARBA00077278"/>
    </source>
</evidence>
<dbReference type="PROSITE" id="PS51720">
    <property type="entry name" value="G_AIG1"/>
    <property type="match status" value="2"/>
</dbReference>
<keyword evidence="12" id="KW-0342">GTP-binding</keyword>
<comment type="function">
    <text evidence="13">Exerts an anti-apoptotic effect in the immune system and is involved in responses to infections.</text>
</comment>
<dbReference type="InterPro" id="IPR045058">
    <property type="entry name" value="GIMA/IAN/Toc"/>
</dbReference>
<name>A0A9W7WYP7_TRIRA</name>
<dbReference type="InterPro" id="IPR027417">
    <property type="entry name" value="P-loop_NTPase"/>
</dbReference>